<evidence type="ECO:0000256" key="1">
    <source>
        <dbReference type="SAM" id="Phobius"/>
    </source>
</evidence>
<feature type="transmembrane region" description="Helical" evidence="1">
    <location>
        <begin position="269"/>
        <end position="286"/>
    </location>
</feature>
<dbReference type="AlphaFoldDB" id="A0A0K2LE69"/>
<keyword evidence="3" id="KW-1185">Reference proteome</keyword>
<keyword evidence="1" id="KW-0812">Transmembrane</keyword>
<feature type="transmembrane region" description="Helical" evidence="1">
    <location>
        <begin position="321"/>
        <end position="341"/>
    </location>
</feature>
<feature type="transmembrane region" description="Helical" evidence="1">
    <location>
        <begin position="173"/>
        <end position="190"/>
    </location>
</feature>
<dbReference type="InterPro" id="IPR045691">
    <property type="entry name" value="DUF6056"/>
</dbReference>
<dbReference type="EMBL" id="CP012559">
    <property type="protein sequence ID" value="ALB29596.1"/>
    <property type="molecule type" value="Genomic_DNA"/>
</dbReference>
<gene>
    <name evidence="2" type="ORF">JP39_09660</name>
</gene>
<dbReference type="STRING" id="1074467.JP39_09660"/>
<evidence type="ECO:0008006" key="4">
    <source>
        <dbReference type="Google" id="ProtNLM"/>
    </source>
</evidence>
<sequence length="443" mass="50657">MLSKLKKYRWSLIILTIVFFIMLLLNWKTLYVADDYVYRFVYQSPSPTAFAHQQRISTGMIPYSMFNHYMLWNGRFVAHSIVQFFMQFNSKIPFDICSSLIYVLLLIFMDKIAVKLTGKKHNAFILPLIFGFTWFYIPYFGQSVLWLSGSGNYLWMSVIYLGFIIFNLKNRSVNIGNIFSAIVLGFLAGASNENSGPAAVLIILLFMLKRFIKEHKVSFISTISVIFSGVGFITMMMSPGSQSRGNVHRTWEIIQKNIDGIYKLTFDKWVWIYGLMAVLLIAGIVMKRINGDTFWAVMFFLIGHLAAVYAMAFSPEYPERTFFGGVIFLGIALFILVYSVLGELKWAPIALSAAVVIAFGVSFGPAYKDINISYHQMRTQYQLIYKAEATKDKSARVPLMTTQKSQYNANYGVIALDTPANALMNQWEAKFFDLNQITGYRIK</sequence>
<keyword evidence="1" id="KW-0472">Membrane</keyword>
<dbReference type="RefSeq" id="WP_041501403.1">
    <property type="nucleotide sequence ID" value="NZ_BJDV01000006.1"/>
</dbReference>
<accession>A0A0K2LE69</accession>
<proteinExistence type="predicted"/>
<reference evidence="2 3" key="1">
    <citation type="submission" date="2015-08" db="EMBL/GenBank/DDBJ databases">
        <title>Genomic sequence of Lactobacillus heilongjiangensis DSM 28069, isolated from Chinese traditional pickle.</title>
        <authorList>
            <person name="Jiang X."/>
            <person name="Zheng B."/>
            <person name="Cheng H."/>
        </authorList>
    </citation>
    <scope>NUCLEOTIDE SEQUENCE [LARGE SCALE GENOMIC DNA]</scope>
    <source>
        <strain evidence="2 3">DSM 28069</strain>
    </source>
</reference>
<feature type="transmembrane region" description="Helical" evidence="1">
    <location>
        <begin position="145"/>
        <end position="166"/>
    </location>
</feature>
<organism evidence="2 3">
    <name type="scientific">Companilactobacillus heilongjiangensis</name>
    <dbReference type="NCBI Taxonomy" id="1074467"/>
    <lineage>
        <taxon>Bacteria</taxon>
        <taxon>Bacillati</taxon>
        <taxon>Bacillota</taxon>
        <taxon>Bacilli</taxon>
        <taxon>Lactobacillales</taxon>
        <taxon>Lactobacillaceae</taxon>
        <taxon>Companilactobacillus</taxon>
    </lineage>
</organism>
<feature type="transmembrane region" description="Helical" evidence="1">
    <location>
        <begin position="196"/>
        <end position="212"/>
    </location>
</feature>
<keyword evidence="1" id="KW-1133">Transmembrane helix</keyword>
<feature type="transmembrane region" description="Helical" evidence="1">
    <location>
        <begin position="12"/>
        <end position="33"/>
    </location>
</feature>
<feature type="transmembrane region" description="Helical" evidence="1">
    <location>
        <begin position="219"/>
        <end position="237"/>
    </location>
</feature>
<feature type="transmembrane region" description="Helical" evidence="1">
    <location>
        <begin position="293"/>
        <end position="315"/>
    </location>
</feature>
<dbReference type="Proteomes" id="UP000061546">
    <property type="component" value="Chromosome"/>
</dbReference>
<feature type="transmembrane region" description="Helical" evidence="1">
    <location>
        <begin position="92"/>
        <end position="109"/>
    </location>
</feature>
<evidence type="ECO:0000313" key="2">
    <source>
        <dbReference type="EMBL" id="ALB29596.1"/>
    </source>
</evidence>
<protein>
    <recommendedName>
        <fullName evidence="4">Glycosyltransferase RgtA/B/C/D-like domain-containing protein</fullName>
    </recommendedName>
</protein>
<evidence type="ECO:0000313" key="3">
    <source>
        <dbReference type="Proteomes" id="UP000061546"/>
    </source>
</evidence>
<dbReference type="KEGG" id="lhi:JP39_09660"/>
<name>A0A0K2LE69_9LACO</name>
<dbReference type="Pfam" id="PF19528">
    <property type="entry name" value="DUF6056"/>
    <property type="match status" value="1"/>
</dbReference>
<feature type="transmembrane region" description="Helical" evidence="1">
    <location>
        <begin position="121"/>
        <end position="139"/>
    </location>
</feature>
<feature type="transmembrane region" description="Helical" evidence="1">
    <location>
        <begin position="348"/>
        <end position="367"/>
    </location>
</feature>